<comment type="caution">
    <text evidence="1">The sequence shown here is derived from an EMBL/GenBank/DDBJ whole genome shotgun (WGS) entry which is preliminary data.</text>
</comment>
<dbReference type="AlphaFoldDB" id="A0A1J4L0D6"/>
<evidence type="ECO:0000313" key="2">
    <source>
        <dbReference type="Proteomes" id="UP000179807"/>
    </source>
</evidence>
<evidence type="ECO:0000313" key="1">
    <source>
        <dbReference type="EMBL" id="OHT15317.1"/>
    </source>
</evidence>
<protein>
    <submittedName>
        <fullName evidence="1">Uncharacterized protein</fullName>
    </submittedName>
</protein>
<dbReference type="GeneID" id="94832394"/>
<organism evidence="1 2">
    <name type="scientific">Tritrichomonas foetus</name>
    <dbReference type="NCBI Taxonomy" id="1144522"/>
    <lineage>
        <taxon>Eukaryota</taxon>
        <taxon>Metamonada</taxon>
        <taxon>Parabasalia</taxon>
        <taxon>Tritrichomonadida</taxon>
        <taxon>Tritrichomonadidae</taxon>
        <taxon>Tritrichomonas</taxon>
    </lineage>
</organism>
<dbReference type="RefSeq" id="XP_068368453.1">
    <property type="nucleotide sequence ID" value="XM_068497690.1"/>
</dbReference>
<sequence length="128" mass="15737">MINFHKVGKLLLDMLNPVQKHRPTSDECLNNELFTQMLDEEWICYEKYKINELEREIMLCVIYYNVSMKFFPSRYISLLINFKCQKQLYNFHFIFEQISQEIARRIIRNELDIRIIRNELDIRIIINE</sequence>
<dbReference type="VEuPathDB" id="TrichDB:TRFO_14228"/>
<dbReference type="EMBL" id="MLAK01000239">
    <property type="protein sequence ID" value="OHT15317.1"/>
    <property type="molecule type" value="Genomic_DNA"/>
</dbReference>
<gene>
    <name evidence="1" type="ORF">TRFO_14228</name>
</gene>
<proteinExistence type="predicted"/>
<keyword evidence="2" id="KW-1185">Reference proteome</keyword>
<name>A0A1J4L0D6_9EUKA</name>
<dbReference type="Proteomes" id="UP000179807">
    <property type="component" value="Unassembled WGS sequence"/>
</dbReference>
<accession>A0A1J4L0D6</accession>
<reference evidence="1" key="1">
    <citation type="submission" date="2016-10" db="EMBL/GenBank/DDBJ databases">
        <authorList>
            <person name="Benchimol M."/>
            <person name="Almeida L.G."/>
            <person name="Vasconcelos A.T."/>
            <person name="Perreira-Neves A."/>
            <person name="Rosa I.A."/>
            <person name="Tasca T."/>
            <person name="Bogo M.R."/>
            <person name="de Souza W."/>
        </authorList>
    </citation>
    <scope>NUCLEOTIDE SEQUENCE [LARGE SCALE GENOMIC DNA]</scope>
    <source>
        <strain evidence="1">K</strain>
    </source>
</reference>